<evidence type="ECO:0000313" key="3">
    <source>
        <dbReference type="Proteomes" id="UP000799440"/>
    </source>
</evidence>
<sequence length="195" mass="21230">MAANHGPSKSAFETRSILLLGSPPSTTWSTTAEPSPPSRQDAPEYRHMHTPLNASMAAFSQPCFSFYVRLLRSASHDTTLPPTTPVPCRHRRVGPSMPQHLILPSSVRSRELVSNVQICGCDVERGAFNPHVASAWPDSLYRQPATAPITLHHAAELPEWSNTVPLQNGTRSGAPHEIIRGTTRIHAQPPGVRSA</sequence>
<accession>A0A6A6VD24</accession>
<proteinExistence type="predicted"/>
<evidence type="ECO:0000313" key="2">
    <source>
        <dbReference type="EMBL" id="KAF2747490.1"/>
    </source>
</evidence>
<dbReference type="Proteomes" id="UP000799440">
    <property type="component" value="Unassembled WGS sequence"/>
</dbReference>
<name>A0A6A6VD24_9PLEO</name>
<gene>
    <name evidence="2" type="ORF">M011DRAFT_458363</name>
</gene>
<protein>
    <submittedName>
        <fullName evidence="2">Uncharacterized protein</fullName>
    </submittedName>
</protein>
<dbReference type="EMBL" id="MU006572">
    <property type="protein sequence ID" value="KAF2747490.1"/>
    <property type="molecule type" value="Genomic_DNA"/>
</dbReference>
<keyword evidence="3" id="KW-1185">Reference proteome</keyword>
<feature type="region of interest" description="Disordered" evidence="1">
    <location>
        <begin position="1"/>
        <end position="43"/>
    </location>
</feature>
<evidence type="ECO:0000256" key="1">
    <source>
        <dbReference type="SAM" id="MobiDB-lite"/>
    </source>
</evidence>
<dbReference type="AlphaFoldDB" id="A0A6A6VD24"/>
<reference evidence="2" key="1">
    <citation type="journal article" date="2020" name="Stud. Mycol.">
        <title>101 Dothideomycetes genomes: a test case for predicting lifestyles and emergence of pathogens.</title>
        <authorList>
            <person name="Haridas S."/>
            <person name="Albert R."/>
            <person name="Binder M."/>
            <person name="Bloem J."/>
            <person name="Labutti K."/>
            <person name="Salamov A."/>
            <person name="Andreopoulos B."/>
            <person name="Baker S."/>
            <person name="Barry K."/>
            <person name="Bills G."/>
            <person name="Bluhm B."/>
            <person name="Cannon C."/>
            <person name="Castanera R."/>
            <person name="Culley D."/>
            <person name="Daum C."/>
            <person name="Ezra D."/>
            <person name="Gonzalez J."/>
            <person name="Henrissat B."/>
            <person name="Kuo A."/>
            <person name="Liang C."/>
            <person name="Lipzen A."/>
            <person name="Lutzoni F."/>
            <person name="Magnuson J."/>
            <person name="Mondo S."/>
            <person name="Nolan M."/>
            <person name="Ohm R."/>
            <person name="Pangilinan J."/>
            <person name="Park H.-J."/>
            <person name="Ramirez L."/>
            <person name="Alfaro M."/>
            <person name="Sun H."/>
            <person name="Tritt A."/>
            <person name="Yoshinaga Y."/>
            <person name="Zwiers L.-H."/>
            <person name="Turgeon B."/>
            <person name="Goodwin S."/>
            <person name="Spatafora J."/>
            <person name="Crous P."/>
            <person name="Grigoriev I."/>
        </authorList>
    </citation>
    <scope>NUCLEOTIDE SEQUENCE</scope>
    <source>
        <strain evidence="2">CBS 119925</strain>
    </source>
</reference>
<organism evidence="2 3">
    <name type="scientific">Sporormia fimetaria CBS 119925</name>
    <dbReference type="NCBI Taxonomy" id="1340428"/>
    <lineage>
        <taxon>Eukaryota</taxon>
        <taxon>Fungi</taxon>
        <taxon>Dikarya</taxon>
        <taxon>Ascomycota</taxon>
        <taxon>Pezizomycotina</taxon>
        <taxon>Dothideomycetes</taxon>
        <taxon>Pleosporomycetidae</taxon>
        <taxon>Pleosporales</taxon>
        <taxon>Sporormiaceae</taxon>
        <taxon>Sporormia</taxon>
    </lineage>
</organism>
<feature type="compositionally biased region" description="Polar residues" evidence="1">
    <location>
        <begin position="23"/>
        <end position="33"/>
    </location>
</feature>